<feature type="transmembrane region" description="Helical" evidence="12">
    <location>
        <begin position="621"/>
        <end position="644"/>
    </location>
</feature>
<organism evidence="15 16">
    <name type="scientific">Symbiochloris irregularis</name>
    <dbReference type="NCBI Taxonomy" id="706552"/>
    <lineage>
        <taxon>Eukaryota</taxon>
        <taxon>Viridiplantae</taxon>
        <taxon>Chlorophyta</taxon>
        <taxon>core chlorophytes</taxon>
        <taxon>Trebouxiophyceae</taxon>
        <taxon>Trebouxiales</taxon>
        <taxon>Trebouxiaceae</taxon>
        <taxon>Symbiochloris</taxon>
    </lineage>
</organism>
<comment type="similarity">
    <text evidence="2 12">Belongs to the chloride channel (TC 2.A.49) family.</text>
</comment>
<dbReference type="SUPFAM" id="SSF81340">
    <property type="entry name" value="Clc chloride channel"/>
    <property type="match status" value="1"/>
</dbReference>
<evidence type="ECO:0000256" key="1">
    <source>
        <dbReference type="ARBA" id="ARBA00004141"/>
    </source>
</evidence>
<evidence type="ECO:0000256" key="13">
    <source>
        <dbReference type="SAM" id="MobiDB-lite"/>
    </source>
</evidence>
<dbReference type="PANTHER" id="PTHR11689:SF136">
    <property type="entry name" value="H(+)_CL(-) EXCHANGE TRANSPORTER 7"/>
    <property type="match status" value="1"/>
</dbReference>
<evidence type="ECO:0000256" key="11">
    <source>
        <dbReference type="PROSITE-ProRule" id="PRU00703"/>
    </source>
</evidence>
<feature type="transmembrane region" description="Helical" evidence="12">
    <location>
        <begin position="316"/>
        <end position="334"/>
    </location>
</feature>
<keyword evidence="8 11" id="KW-0129">CBS domain</keyword>
<dbReference type="SMART" id="SM00116">
    <property type="entry name" value="CBS"/>
    <property type="match status" value="1"/>
</dbReference>
<evidence type="ECO:0000256" key="6">
    <source>
        <dbReference type="ARBA" id="ARBA00022989"/>
    </source>
</evidence>
<evidence type="ECO:0000256" key="3">
    <source>
        <dbReference type="ARBA" id="ARBA00022448"/>
    </source>
</evidence>
<feature type="transmembrane region" description="Helical" evidence="12">
    <location>
        <begin position="416"/>
        <end position="433"/>
    </location>
</feature>
<dbReference type="PRINTS" id="PR00762">
    <property type="entry name" value="CLCHANNEL"/>
</dbReference>
<feature type="transmembrane region" description="Helical" evidence="12">
    <location>
        <begin position="584"/>
        <end position="601"/>
    </location>
</feature>
<feature type="region of interest" description="Disordered" evidence="13">
    <location>
        <begin position="31"/>
        <end position="64"/>
    </location>
</feature>
<dbReference type="InterPro" id="IPR046342">
    <property type="entry name" value="CBS_dom_sf"/>
</dbReference>
<feature type="transmembrane region" description="Helical" evidence="12">
    <location>
        <begin position="516"/>
        <end position="537"/>
    </location>
</feature>
<feature type="transmembrane region" description="Helical" evidence="12">
    <location>
        <begin position="204"/>
        <end position="226"/>
    </location>
</feature>
<dbReference type="InterPro" id="IPR001807">
    <property type="entry name" value="ClC"/>
</dbReference>
<keyword evidence="16" id="KW-1185">Reference proteome</keyword>
<keyword evidence="6 12" id="KW-1133">Transmembrane helix</keyword>
<evidence type="ECO:0000256" key="7">
    <source>
        <dbReference type="ARBA" id="ARBA00023065"/>
    </source>
</evidence>
<dbReference type="Pfam" id="PF00571">
    <property type="entry name" value="CBS"/>
    <property type="match status" value="1"/>
</dbReference>
<keyword evidence="5" id="KW-0677">Repeat</keyword>
<evidence type="ECO:0000259" key="14">
    <source>
        <dbReference type="PROSITE" id="PS51371"/>
    </source>
</evidence>
<feature type="compositionally biased region" description="Basic and acidic residues" evidence="13">
    <location>
        <begin position="967"/>
        <end position="976"/>
    </location>
</feature>
<reference evidence="15 16" key="1">
    <citation type="journal article" date="2024" name="Nat. Commun.">
        <title>Phylogenomics reveals the evolutionary origins of lichenization in chlorophyte algae.</title>
        <authorList>
            <person name="Puginier C."/>
            <person name="Libourel C."/>
            <person name="Otte J."/>
            <person name="Skaloud P."/>
            <person name="Haon M."/>
            <person name="Grisel S."/>
            <person name="Petersen M."/>
            <person name="Berrin J.G."/>
            <person name="Delaux P.M."/>
            <person name="Dal Grande F."/>
            <person name="Keller J."/>
        </authorList>
    </citation>
    <scope>NUCLEOTIDE SEQUENCE [LARGE SCALE GENOMIC DNA]</scope>
    <source>
        <strain evidence="15 16">SAG 2036</strain>
    </source>
</reference>
<evidence type="ECO:0000313" key="15">
    <source>
        <dbReference type="EMBL" id="KAK9790124.1"/>
    </source>
</evidence>
<keyword evidence="9 12" id="KW-0472">Membrane</keyword>
<keyword evidence="4 12" id="KW-0812">Transmembrane</keyword>
<evidence type="ECO:0000256" key="2">
    <source>
        <dbReference type="ARBA" id="ARBA00009476"/>
    </source>
</evidence>
<dbReference type="PANTHER" id="PTHR11689">
    <property type="entry name" value="CHLORIDE CHANNEL PROTEIN CLC FAMILY MEMBER"/>
    <property type="match status" value="1"/>
</dbReference>
<evidence type="ECO:0000256" key="5">
    <source>
        <dbReference type="ARBA" id="ARBA00022737"/>
    </source>
</evidence>
<evidence type="ECO:0000256" key="9">
    <source>
        <dbReference type="ARBA" id="ARBA00023136"/>
    </source>
</evidence>
<dbReference type="Gene3D" id="1.10.3080.10">
    <property type="entry name" value="Clc chloride channel"/>
    <property type="match status" value="1"/>
</dbReference>
<dbReference type="GO" id="GO:0016020">
    <property type="term" value="C:membrane"/>
    <property type="evidence" value="ECO:0007669"/>
    <property type="project" value="UniProtKB-SubCell"/>
</dbReference>
<feature type="transmembrane region" description="Helical" evidence="12">
    <location>
        <begin position="370"/>
        <end position="395"/>
    </location>
</feature>
<feature type="transmembrane region" description="Helical" evidence="12">
    <location>
        <begin position="280"/>
        <end position="304"/>
    </location>
</feature>
<feature type="transmembrane region" description="Helical" evidence="12">
    <location>
        <begin position="158"/>
        <end position="183"/>
    </location>
</feature>
<dbReference type="SUPFAM" id="SSF54631">
    <property type="entry name" value="CBS-domain pair"/>
    <property type="match status" value="1"/>
</dbReference>
<dbReference type="InterPro" id="IPR051280">
    <property type="entry name" value="Cl-channel/antiporter"/>
</dbReference>
<comment type="subcellular location">
    <subcellularLocation>
        <location evidence="1 12">Membrane</location>
        <topology evidence="1 12">Multi-pass membrane protein</topology>
    </subcellularLocation>
</comment>
<dbReference type="AlphaFoldDB" id="A0AAW1NQ60"/>
<protein>
    <recommendedName>
        <fullName evidence="12">Chloride channel protein</fullName>
    </recommendedName>
</protein>
<evidence type="ECO:0000256" key="12">
    <source>
        <dbReference type="RuleBase" id="RU361221"/>
    </source>
</evidence>
<proteinExistence type="inferred from homology"/>
<dbReference type="Proteomes" id="UP001465755">
    <property type="component" value="Unassembled WGS sequence"/>
</dbReference>
<feature type="compositionally biased region" description="Polar residues" evidence="13">
    <location>
        <begin position="39"/>
        <end position="51"/>
    </location>
</feature>
<dbReference type="EMBL" id="JALJOQ010000197">
    <property type="protein sequence ID" value="KAK9790124.1"/>
    <property type="molecule type" value="Genomic_DNA"/>
</dbReference>
<evidence type="ECO:0000313" key="16">
    <source>
        <dbReference type="Proteomes" id="UP001465755"/>
    </source>
</evidence>
<dbReference type="InterPro" id="IPR014743">
    <property type="entry name" value="Cl-channel_core"/>
</dbReference>
<evidence type="ECO:0000256" key="4">
    <source>
        <dbReference type="ARBA" id="ARBA00022692"/>
    </source>
</evidence>
<dbReference type="InterPro" id="IPR000644">
    <property type="entry name" value="CBS_dom"/>
</dbReference>
<feature type="domain" description="CBS" evidence="14">
    <location>
        <begin position="810"/>
        <end position="869"/>
    </location>
</feature>
<gene>
    <name evidence="15" type="ORF">WJX73_008199</name>
</gene>
<keyword evidence="7 12" id="KW-0406">Ion transport</keyword>
<dbReference type="Pfam" id="PF00654">
    <property type="entry name" value="Voltage_CLC"/>
    <property type="match status" value="1"/>
</dbReference>
<keyword evidence="10 12" id="KW-0868">Chloride</keyword>
<feature type="transmembrane region" description="Helical" evidence="12">
    <location>
        <begin position="549"/>
        <end position="572"/>
    </location>
</feature>
<comment type="caution">
    <text evidence="15">The sequence shown here is derived from an EMBL/GenBank/DDBJ whole genome shotgun (WGS) entry which is preliminary data.</text>
</comment>
<dbReference type="PROSITE" id="PS51371">
    <property type="entry name" value="CBS"/>
    <property type="match status" value="1"/>
</dbReference>
<name>A0AAW1NQ60_9CHLO</name>
<accession>A0AAW1NQ60</accession>
<evidence type="ECO:0000256" key="10">
    <source>
        <dbReference type="ARBA" id="ARBA00023214"/>
    </source>
</evidence>
<dbReference type="Gene3D" id="3.10.580.10">
    <property type="entry name" value="CBS-domain"/>
    <property type="match status" value="1"/>
</dbReference>
<feature type="transmembrane region" description="Helical" evidence="12">
    <location>
        <begin position="109"/>
        <end position="129"/>
    </location>
</feature>
<sequence>MARGSPHLANGHSGASRGAFRSHLEVEIEDPDVGRKFAANTTTTGSGSLRSMPSMVHGAPTSEEESREVLGRLRRMAGFESQTFDPTENDVEREFQVHRTERDYALAEVWRWIIAFLIGVTMGFLGFAVDWGIGLLNDVKYFRTQQVIISERGFWKPYFVFIFFSCGYAFIAASLVSFVAPLAAGSGIAEVKTYLNGIHIRGLLTVRTLVAKLAGVVFSIAAGLIAGKEGPFVHGGAIIGGGISAMGSQTATALSRGRFAAKLPRWLGGFFRNDADHRDFTAIGTAAGVATAFAAPIGGLLFTIEEGASFYSTSMFWRGFLSTGIGVFTLHFLVEASEHPNSLSKAHFGRYRDFGLYTDSLAHYGSRMFYYFWDVPIFCMMGAVGGLMGALWVHLNVKITALRHKYVPVRSPVKRMLEVVALVFVTASVWYIVAWSSPCHSLPNRSDLEQFEQSEDMDEEFYAGGGQFRRQESEHFPQLWCANGSYSVYGQVFFTPLSQALRLIMHLGEPLDDDRLNLFQFNYGSIILFFLLTYMLMIATNGVGASTGMFVPALAVGAAGGRLSGQIVRAIVRGMDVRLPNNKPLPVSLTSYAVVGAAAYMGGATRMTLTTTVMVMETTGALQLIVPIIMTVFTAKVVGDWFGMGMDDTHIKMRGAPVLDEPALSPHSKMIADKLTVSELMSMAIVALPPVVRVRQLVETLRCCGHQAFPVTPDVRKAFDNAEPFDLHGIVLRETLLKLVQYRIGFFQPEPSGEIPTSRSHVPATQRERLTLLESLEQRPIKSRREDQDLELRTLTEAELDLLVDVRPFMQRNPFIVHADASLSRAYRLFRTMGLRHLFVCEPQPRVIGVITRKDVAEANAKLALGRKANLGLTTPSERLVTTGNLPFIPYGAYDPTVGMQLSPLEEGEEESGYAGINRKFTLEDGSTEGAASDPLGRDTGRRRAVGSRNRAADTESEASPGAESRALLDDGRHVV</sequence>
<keyword evidence="3 12" id="KW-0813">Transport</keyword>
<evidence type="ECO:0000256" key="8">
    <source>
        <dbReference type="ARBA" id="ARBA00023122"/>
    </source>
</evidence>
<feature type="region of interest" description="Disordered" evidence="13">
    <location>
        <begin position="921"/>
        <end position="976"/>
    </location>
</feature>
<dbReference type="GO" id="GO:0005254">
    <property type="term" value="F:chloride channel activity"/>
    <property type="evidence" value="ECO:0007669"/>
    <property type="project" value="UniProtKB-UniRule"/>
</dbReference>